<keyword evidence="4" id="KW-0548">Nucleotidyltransferase</keyword>
<reference evidence="11" key="1">
    <citation type="journal article" date="2021" name="Front. Microbiol.">
        <title>Comprehensive Comparative Genomics and Phenotyping of Methylobacterium Species.</title>
        <authorList>
            <person name="Alessa O."/>
            <person name="Ogura Y."/>
            <person name="Fujitani Y."/>
            <person name="Takami H."/>
            <person name="Hayashi T."/>
            <person name="Sahin N."/>
            <person name="Tani A."/>
        </authorList>
    </citation>
    <scope>NUCLEOTIDE SEQUENCE</scope>
    <source>
        <strain evidence="11">DSM 19015</strain>
    </source>
</reference>
<evidence type="ECO:0000259" key="10">
    <source>
        <dbReference type="Pfam" id="PF01909"/>
    </source>
</evidence>
<evidence type="ECO:0000256" key="2">
    <source>
        <dbReference type="ARBA" id="ARBA00022649"/>
    </source>
</evidence>
<keyword evidence="3" id="KW-0808">Transferase</keyword>
<evidence type="ECO:0000256" key="5">
    <source>
        <dbReference type="ARBA" id="ARBA00022723"/>
    </source>
</evidence>
<evidence type="ECO:0000256" key="1">
    <source>
        <dbReference type="ARBA" id="ARBA00001946"/>
    </source>
</evidence>
<keyword evidence="12" id="KW-1185">Reference proteome</keyword>
<evidence type="ECO:0000256" key="7">
    <source>
        <dbReference type="ARBA" id="ARBA00022840"/>
    </source>
</evidence>
<evidence type="ECO:0000256" key="4">
    <source>
        <dbReference type="ARBA" id="ARBA00022695"/>
    </source>
</evidence>
<evidence type="ECO:0000313" key="11">
    <source>
        <dbReference type="EMBL" id="GJD95902.1"/>
    </source>
</evidence>
<evidence type="ECO:0000256" key="8">
    <source>
        <dbReference type="ARBA" id="ARBA00022842"/>
    </source>
</evidence>
<evidence type="ECO:0000256" key="3">
    <source>
        <dbReference type="ARBA" id="ARBA00022679"/>
    </source>
</evidence>
<dbReference type="Gene3D" id="3.30.460.10">
    <property type="entry name" value="Beta Polymerase, domain 2"/>
    <property type="match status" value="1"/>
</dbReference>
<comment type="caution">
    <text evidence="11">The sequence shown here is derived from an EMBL/GenBank/DDBJ whole genome shotgun (WGS) entry which is preliminary data.</text>
</comment>
<dbReference type="RefSeq" id="WP_379004518.1">
    <property type="nucleotide sequence ID" value="NZ_JBHSNE010000146.1"/>
</dbReference>
<keyword evidence="7" id="KW-0067">ATP-binding</keyword>
<proteinExistence type="inferred from homology"/>
<name>A0ABQ4S0F5_9HYPH</name>
<protein>
    <recommendedName>
        <fullName evidence="10">Polymerase nucleotidyl transferase domain-containing protein</fullName>
    </recommendedName>
</protein>
<evidence type="ECO:0000256" key="6">
    <source>
        <dbReference type="ARBA" id="ARBA00022741"/>
    </source>
</evidence>
<dbReference type="Pfam" id="PF01909">
    <property type="entry name" value="NTP_transf_2"/>
    <property type="match status" value="1"/>
</dbReference>
<dbReference type="Proteomes" id="UP001055125">
    <property type="component" value="Unassembled WGS sequence"/>
</dbReference>
<evidence type="ECO:0000313" key="12">
    <source>
        <dbReference type="Proteomes" id="UP001055125"/>
    </source>
</evidence>
<feature type="domain" description="Polymerase nucleotidyl transferase" evidence="10">
    <location>
        <begin position="43"/>
        <end position="128"/>
    </location>
</feature>
<keyword evidence="2" id="KW-1277">Toxin-antitoxin system</keyword>
<accession>A0ABQ4S0F5</accession>
<keyword evidence="5" id="KW-0479">Metal-binding</keyword>
<dbReference type="EMBL" id="BPQP01000049">
    <property type="protein sequence ID" value="GJD95902.1"/>
    <property type="molecule type" value="Genomic_DNA"/>
</dbReference>
<dbReference type="CDD" id="cd05403">
    <property type="entry name" value="NT_KNTase_like"/>
    <property type="match status" value="1"/>
</dbReference>
<dbReference type="PANTHER" id="PTHR33571">
    <property type="entry name" value="SSL8005 PROTEIN"/>
    <property type="match status" value="1"/>
</dbReference>
<keyword evidence="6" id="KW-0547">Nucleotide-binding</keyword>
<comment type="cofactor">
    <cofactor evidence="1">
        <name>Mg(2+)</name>
        <dbReference type="ChEBI" id="CHEBI:18420"/>
    </cofactor>
</comment>
<gene>
    <name evidence="11" type="ORF">OCOJLMKI_3118</name>
</gene>
<organism evidence="11 12">
    <name type="scientific">Methylobacterium iners</name>
    <dbReference type="NCBI Taxonomy" id="418707"/>
    <lineage>
        <taxon>Bacteria</taxon>
        <taxon>Pseudomonadati</taxon>
        <taxon>Pseudomonadota</taxon>
        <taxon>Alphaproteobacteria</taxon>
        <taxon>Hyphomicrobiales</taxon>
        <taxon>Methylobacteriaceae</taxon>
        <taxon>Methylobacterium</taxon>
    </lineage>
</organism>
<evidence type="ECO:0000256" key="9">
    <source>
        <dbReference type="ARBA" id="ARBA00038276"/>
    </source>
</evidence>
<dbReference type="InterPro" id="IPR052038">
    <property type="entry name" value="Type-VII_TA_antitoxin"/>
</dbReference>
<dbReference type="InterPro" id="IPR002934">
    <property type="entry name" value="Polymerase_NTP_transf_dom"/>
</dbReference>
<keyword evidence="8" id="KW-0460">Magnesium</keyword>
<dbReference type="SUPFAM" id="SSF81301">
    <property type="entry name" value="Nucleotidyltransferase"/>
    <property type="match status" value="1"/>
</dbReference>
<dbReference type="InterPro" id="IPR043519">
    <property type="entry name" value="NT_sf"/>
</dbReference>
<dbReference type="PANTHER" id="PTHR33571:SF14">
    <property type="entry name" value="PROTEIN ADENYLYLTRANSFERASE MJ0435-RELATED"/>
    <property type="match status" value="1"/>
</dbReference>
<comment type="similarity">
    <text evidence="9">Belongs to the MntA antitoxin family.</text>
</comment>
<sequence>MHPENASRKIAVPRCGVTSDALLRSNRVVYPSDVDRDAALKTLRKHEAELRRRGVRHAALFGSVARGEAHAGSDLDVMIEIDEAEILTVYDHVSVVSFIEDLFAMKVDVANRGTLKDRIRVRAEREAIAAF</sequence>
<reference evidence="11" key="2">
    <citation type="submission" date="2021-08" db="EMBL/GenBank/DDBJ databases">
        <authorList>
            <person name="Tani A."/>
            <person name="Ola A."/>
            <person name="Ogura Y."/>
            <person name="Katsura K."/>
            <person name="Hayashi T."/>
        </authorList>
    </citation>
    <scope>NUCLEOTIDE SEQUENCE</scope>
    <source>
        <strain evidence="11">DSM 19015</strain>
    </source>
</reference>